<feature type="compositionally biased region" description="Basic and acidic residues" evidence="10">
    <location>
        <begin position="287"/>
        <end position="299"/>
    </location>
</feature>
<feature type="region of interest" description="Disordered" evidence="10">
    <location>
        <begin position="626"/>
        <end position="649"/>
    </location>
</feature>
<keyword evidence="6" id="KW-0254">Endocytosis</keyword>
<feature type="compositionally biased region" description="Pro residues" evidence="10">
    <location>
        <begin position="1050"/>
        <end position="1061"/>
    </location>
</feature>
<evidence type="ECO:0000256" key="8">
    <source>
        <dbReference type="ARBA" id="ARBA00022927"/>
    </source>
</evidence>
<dbReference type="InterPro" id="IPR028565">
    <property type="entry name" value="MHD"/>
</dbReference>
<feature type="compositionally biased region" description="Basic residues" evidence="10">
    <location>
        <begin position="1"/>
        <end position="18"/>
    </location>
</feature>
<feature type="region of interest" description="Disordered" evidence="10">
    <location>
        <begin position="1039"/>
        <end position="1065"/>
    </location>
</feature>
<feature type="compositionally biased region" description="Acidic residues" evidence="10">
    <location>
        <begin position="341"/>
        <end position="358"/>
    </location>
</feature>
<dbReference type="Gene3D" id="2.60.40.1170">
    <property type="entry name" value="Mu homology domain, subdomain B"/>
    <property type="match status" value="1"/>
</dbReference>
<keyword evidence="7" id="KW-0677">Repeat</keyword>
<comment type="similarity">
    <text evidence="3">Belongs to the Stoned B family.</text>
</comment>
<reference evidence="11 12" key="1">
    <citation type="journal article" date="2017" name="G3 (Bethesda)">
        <title>The Physical Genome Mapping of Anopheles albimanus Corrected Scaffold Misassemblies and Identified Interarm Rearrangements in Genus Anopheles.</title>
        <authorList>
            <person name="Artemov G.N."/>
            <person name="Peery A.N."/>
            <person name="Jiang X."/>
            <person name="Tu Z."/>
            <person name="Stegniy V.N."/>
            <person name="Sharakhova M.V."/>
            <person name="Sharakhov I.V."/>
        </authorList>
    </citation>
    <scope>NUCLEOTIDE SEQUENCE [LARGE SCALE GENOMIC DNA]</scope>
    <source>
        <strain evidence="11 12">ALBI9_A</strain>
    </source>
</reference>
<dbReference type="InterPro" id="IPR001392">
    <property type="entry name" value="Clathrin_mu"/>
</dbReference>
<feature type="region of interest" description="Disordered" evidence="10">
    <location>
        <begin position="2169"/>
        <end position="2196"/>
    </location>
</feature>
<feature type="region of interest" description="Disordered" evidence="10">
    <location>
        <begin position="110"/>
        <end position="155"/>
    </location>
</feature>
<dbReference type="PROSITE" id="PS51072">
    <property type="entry name" value="MHD"/>
    <property type="match status" value="1"/>
</dbReference>
<dbReference type="FunFam" id="2.60.40.1170:FF:000018">
    <property type="entry name" value="stonin-2 isoform X2"/>
    <property type="match status" value="1"/>
</dbReference>
<evidence type="ECO:0000256" key="5">
    <source>
        <dbReference type="ARBA" id="ARBA00022490"/>
    </source>
</evidence>
<dbReference type="InterPro" id="IPR050431">
    <property type="entry name" value="Adaptor_comp_med_subunit"/>
</dbReference>
<feature type="region of interest" description="Disordered" evidence="10">
    <location>
        <begin position="808"/>
        <end position="840"/>
    </location>
</feature>
<dbReference type="GO" id="GO:0006897">
    <property type="term" value="P:endocytosis"/>
    <property type="evidence" value="ECO:0007669"/>
    <property type="project" value="UniProtKB-KW"/>
</dbReference>
<feature type="region of interest" description="Disordered" evidence="10">
    <location>
        <begin position="1505"/>
        <end position="1645"/>
    </location>
</feature>
<dbReference type="VEuPathDB" id="VectorBase:AALB20_027308"/>
<evidence type="ECO:0000256" key="9">
    <source>
        <dbReference type="ARBA" id="ARBA00023136"/>
    </source>
</evidence>
<feature type="region of interest" description="Disordered" evidence="10">
    <location>
        <begin position="538"/>
        <end position="558"/>
    </location>
</feature>
<feature type="region of interest" description="Disordered" evidence="10">
    <location>
        <begin position="711"/>
        <end position="737"/>
    </location>
</feature>
<feature type="compositionally biased region" description="Acidic residues" evidence="10">
    <location>
        <begin position="1604"/>
        <end position="1613"/>
    </location>
</feature>
<evidence type="ECO:0000256" key="6">
    <source>
        <dbReference type="ARBA" id="ARBA00022583"/>
    </source>
</evidence>
<name>A0A182FIN1_ANOAL</name>
<dbReference type="VEuPathDB" id="VectorBase:AALB006376"/>
<dbReference type="Proteomes" id="UP000069272">
    <property type="component" value="Chromosome X"/>
</dbReference>
<evidence type="ECO:0000256" key="10">
    <source>
        <dbReference type="SAM" id="MobiDB-lite"/>
    </source>
</evidence>
<keyword evidence="9" id="KW-0472">Membrane</keyword>
<feature type="compositionally biased region" description="Basic and acidic residues" evidence="10">
    <location>
        <begin position="121"/>
        <end position="155"/>
    </location>
</feature>
<proteinExistence type="inferred from homology"/>
<feature type="region of interest" description="Disordered" evidence="10">
    <location>
        <begin position="329"/>
        <end position="362"/>
    </location>
</feature>
<protein>
    <recommendedName>
        <fullName evidence="13">Protein stoned-B</fullName>
    </recommendedName>
</protein>
<feature type="region of interest" description="Disordered" evidence="10">
    <location>
        <begin position="248"/>
        <end position="308"/>
    </location>
</feature>
<feature type="compositionally biased region" description="Pro residues" evidence="10">
    <location>
        <begin position="1138"/>
        <end position="1153"/>
    </location>
</feature>
<keyword evidence="4" id="KW-0813">Transport</keyword>
<reference evidence="11" key="2">
    <citation type="submission" date="2022-08" db="UniProtKB">
        <authorList>
            <consortium name="EnsemblMetazoa"/>
        </authorList>
    </citation>
    <scope>IDENTIFICATION</scope>
    <source>
        <strain evidence="11">STECLA/ALBI9_A</strain>
    </source>
</reference>
<evidence type="ECO:0000256" key="3">
    <source>
        <dbReference type="ARBA" id="ARBA00005579"/>
    </source>
</evidence>
<comment type="subcellular location">
    <subcellularLocation>
        <location evidence="2">Cytoplasm</location>
    </subcellularLocation>
    <subcellularLocation>
        <location evidence="1">Endomembrane system</location>
    </subcellularLocation>
</comment>
<keyword evidence="8" id="KW-0653">Protein transport</keyword>
<dbReference type="GO" id="GO:0012505">
    <property type="term" value="C:endomembrane system"/>
    <property type="evidence" value="ECO:0007669"/>
    <property type="project" value="UniProtKB-SubCell"/>
</dbReference>
<feature type="compositionally biased region" description="Low complexity" evidence="10">
    <location>
        <begin position="329"/>
        <end position="340"/>
    </location>
</feature>
<dbReference type="PRINTS" id="PR00314">
    <property type="entry name" value="CLATHRINADPT"/>
</dbReference>
<feature type="compositionally biased region" description="Low complexity" evidence="10">
    <location>
        <begin position="1154"/>
        <end position="1164"/>
    </location>
</feature>
<feature type="compositionally biased region" description="Low complexity" evidence="10">
    <location>
        <begin position="53"/>
        <end position="76"/>
    </location>
</feature>
<keyword evidence="12" id="KW-1185">Reference proteome</keyword>
<evidence type="ECO:0000256" key="2">
    <source>
        <dbReference type="ARBA" id="ARBA00004496"/>
    </source>
</evidence>
<feature type="compositionally biased region" description="Low complexity" evidence="10">
    <location>
        <begin position="711"/>
        <end position="720"/>
    </location>
</feature>
<dbReference type="SUPFAM" id="SSF49447">
    <property type="entry name" value="Second domain of Mu2 adaptin subunit (ap50) of ap2 adaptor"/>
    <property type="match status" value="1"/>
</dbReference>
<dbReference type="InterPro" id="IPR012320">
    <property type="entry name" value="SHD_dom"/>
</dbReference>
<feature type="region of interest" description="Disordered" evidence="10">
    <location>
        <begin position="1085"/>
        <end position="1112"/>
    </location>
</feature>
<keyword evidence="5" id="KW-0963">Cytoplasm</keyword>
<dbReference type="FunFam" id="2.60.40.1170:FF:000022">
    <property type="entry name" value="AP-1 complex subunit mu"/>
    <property type="match status" value="1"/>
</dbReference>
<dbReference type="FunFam" id="2.60.40.1170:FF:000016">
    <property type="entry name" value="AP-1 complex subunit mu"/>
    <property type="match status" value="1"/>
</dbReference>
<feature type="region of interest" description="Disordered" evidence="10">
    <location>
        <begin position="1126"/>
        <end position="1354"/>
    </location>
</feature>
<feature type="compositionally biased region" description="Polar residues" evidence="10">
    <location>
        <begin position="1338"/>
        <end position="1354"/>
    </location>
</feature>
<dbReference type="PROSITE" id="PS51070">
    <property type="entry name" value="SHD"/>
    <property type="match status" value="1"/>
</dbReference>
<dbReference type="GO" id="GO:0045202">
    <property type="term" value="C:synapse"/>
    <property type="evidence" value="ECO:0007669"/>
    <property type="project" value="UniProtKB-ARBA"/>
</dbReference>
<dbReference type="InterPro" id="IPR036168">
    <property type="entry name" value="AP2_Mu_C_sf"/>
</dbReference>
<dbReference type="PANTHER" id="PTHR10529">
    <property type="entry name" value="AP COMPLEX SUBUNIT MU"/>
    <property type="match status" value="1"/>
</dbReference>
<dbReference type="VEuPathDB" id="VectorBase:AALB20_030168"/>
<evidence type="ECO:0000256" key="7">
    <source>
        <dbReference type="ARBA" id="ARBA00022737"/>
    </source>
</evidence>
<accession>A0A182FIN1</accession>
<dbReference type="GO" id="GO:0006886">
    <property type="term" value="P:intracellular protein transport"/>
    <property type="evidence" value="ECO:0007669"/>
    <property type="project" value="InterPro"/>
</dbReference>
<evidence type="ECO:0000313" key="12">
    <source>
        <dbReference type="Proteomes" id="UP000069272"/>
    </source>
</evidence>
<feature type="compositionally biased region" description="Pro residues" evidence="10">
    <location>
        <begin position="1284"/>
        <end position="1295"/>
    </location>
</feature>
<evidence type="ECO:0000256" key="4">
    <source>
        <dbReference type="ARBA" id="ARBA00022448"/>
    </source>
</evidence>
<sequence length="2196" mass="235993">MLKLPKGLKKKKKGKKSKKDQELFTEEELEQYRREHQNQSALNSAAPSDSEEQQQPQSQSHQSHHQPAASAAAAGGEKSGETDEEWSKFAALTSGIDSVLKKTQGDLDRIKSTSFFQKVPTKVEQEEREREERERCAQEEQRRKAAEEAAAEEEKRTAEELISAVVELSDSDHNSEAEEDIFDTGYIDAIARGELPIAYVPESPVLESFDGPDPFDTSYAEKVIKGPEVSKRGKKLVSIGSAVEVLTGRVEGAGTGAAKNRRQRRGPQNLLLASFDEGDQQQQQQPGEHDDAVASDPKDSSALTLLDDPADLPTANIEIDLSVSLHLNLQKQQQQQQQLQGEEEDSQIPEQPDLDEFDELKTREPLLVAGSDNLELLLGKPEAEATVGSPTGVLNLDAFDAPASDDPFYTGFVERLLPATAVEDDEFDPRAVTEEEAVPSEQLDVRAATPDLFSAQHGANGRLSAAATEPLQDLLSVSSSDLTGLGDKPLEVAARGPEQAAAAASADPFDTTAIDLIVAPGKAELKFLEEELLRSSSGLTHSLSDPDFDPRAGNDDDDDQTLAAAAVTEQTTEDARLEQDLQSLVQRKSSLSLHISAGSGVNPAGANRSKSVVFAVATPDLLKLDGADHSSATKKPLTPYYSRESSLPDVEADPFDTSFVPPVAPTSLELSLLEQELTSGPEGADDFNPRADEPIGACGPERAAADLLGAGSDDQQQSSDAQKVLTPARPSAPCVGLTDQQPAQQELDPFDTTIAHNLQPGRAELKLLEDELIPTGTTTVLVTDILSDAPHEPSSVFVKVLTPQVGGRASLDFGDSQTPEQQQQQQQREVDPFDTSIAENIGPGRTEIKLLEDELIDHYIIIMANPFLMDDEDPLEGRDPTPNPFLFGDSEPADEPDNPFLASVPTAGGGRNPFAVFGDGPEADGADTDMPLAPPVAGTGGDLFGSIVSGGAADLFLSDPGILQASAPVAPVAPVAAQDASNANFFHTTINEEDDLVVPKANLHLHLGAHTNTALMGGTGGADADALLGALYSTSDELELRGGAGAPGAPHKPPPPRPIPPSHATQQLISSIADQLDQTSTNLLQKIPVTRTPSPVSMRDLHSPSPTPDFGELLVTAPVAPVAADNPFASAETGPSIQKPPRPRPPPPRPAPPARSSLASSPVAGVGGATLPQQPQPVPDQPPSAHQDADLFDLFGAEPRPVASPKPPAPKTKEDILSLFSMPHAQPVPAATAPEPKKPDLLSDDLEDLLGAGAGAGAGASGTDAGMETAPEAAFVPYLSEQPQPQPQRPVPPVPVTEVPALPEPPEEPAELIVEPSPEIVFEVAPASEPESEAMRSEVSSEYSPTGSNLTSGNIPSSVSGSIVNLPLGAGLATADELEPETMPAVDTTATSSYATEYVEPAATAAANPFEMEPPVQREATVGGLAYANELFGGVTNVTNNNTMEVEPLESAAVAAAAAAVTAEQDAFDSFAAKFESRSQAAGPGASAPAAPSVGNIFLQDDATVTGGDAWGSDGGGGGGGDGGADGFGNEDGFDDMFLSMQAPPKTERDSDEDREFSVVIRPKNGLEVGFSAPALAPPPPKSPLTASIYSGDSSPRVNPFDRPDDDEEEDGVGDTIPVSVQDKPQLERTDSQETPPTPLFDEDVSQPLEDFPRVIHHGDGWEMQLRQPNKKKITGQRFWKKIYIRLVCQGDSPVLQLYNAAGDKEPFQELPLQACYSVSEIGAQQFDNFGKIFTVKLQYVFYKERPGVRPGQVTKAERLTNKLSQFAAYAIQGDYQGVKELGSDLKKLGLPVEHAPQVSQLFKLGSMNYEDMKQFSVCIEEALFKMNVHRDRALTYKTEEVQVTAVDELYVEQDAEGHVLKQIARVRLFFLAFLTGMPDIELGVNDLWRQGKEVVGRHDIIPVVTEEWIRLEGVEFHSCVQQDEYERSRTIKFKPPDACYIELMRFRIRPPKNRELPLQLKATWCVTGNKVELRADVLVPGFASRKLGQIPCEDVSIRFPIPECWIYLFRVEKHFRYGSVKSAHRRTGKIKGIERILGAVDTLQESLIEVTSGQAKYEHHHRAIVWRCPRLPKEGQGAYTTHQLVCRMALTSFDQIPDQLAPYAYVEFTMPATQASHTTVRSVSVQDSESDEPPEKYVRYLARHEYRVGIEHTTGESMNPYLAATTIAKQPAPIQEEQPMATTPIAPSDSDSDSN</sequence>
<evidence type="ECO:0000256" key="1">
    <source>
        <dbReference type="ARBA" id="ARBA00004308"/>
    </source>
</evidence>
<evidence type="ECO:0000313" key="11">
    <source>
        <dbReference type="EnsemblMetazoa" id="AALB006376-PA"/>
    </source>
</evidence>
<dbReference type="STRING" id="7167.A0A182FIN1"/>
<evidence type="ECO:0008006" key="13">
    <source>
        <dbReference type="Google" id="ProtNLM"/>
    </source>
</evidence>
<feature type="compositionally biased region" description="Gly residues" evidence="10">
    <location>
        <begin position="1509"/>
        <end position="1527"/>
    </location>
</feature>
<dbReference type="Pfam" id="PF00928">
    <property type="entry name" value="Adap_comp_sub"/>
    <property type="match status" value="1"/>
</dbReference>
<organism evidence="11 12">
    <name type="scientific">Anopheles albimanus</name>
    <name type="common">New world malaria mosquito</name>
    <dbReference type="NCBI Taxonomy" id="7167"/>
    <lineage>
        <taxon>Eukaryota</taxon>
        <taxon>Metazoa</taxon>
        <taxon>Ecdysozoa</taxon>
        <taxon>Arthropoda</taxon>
        <taxon>Hexapoda</taxon>
        <taxon>Insecta</taxon>
        <taxon>Pterygota</taxon>
        <taxon>Neoptera</taxon>
        <taxon>Endopterygota</taxon>
        <taxon>Diptera</taxon>
        <taxon>Nematocera</taxon>
        <taxon>Culicoidea</taxon>
        <taxon>Culicidae</taxon>
        <taxon>Anophelinae</taxon>
        <taxon>Anopheles</taxon>
    </lineage>
</organism>
<feature type="region of interest" description="Disordered" evidence="10">
    <location>
        <begin position="1"/>
        <end position="86"/>
    </location>
</feature>
<dbReference type="EnsemblMetazoa" id="AALB006376-RA">
    <property type="protein sequence ID" value="AALB006376-PA"/>
    <property type="gene ID" value="AALB006376"/>
</dbReference>
<dbReference type="GO" id="GO:0030131">
    <property type="term" value="C:clathrin adaptor complex"/>
    <property type="evidence" value="ECO:0007669"/>
    <property type="project" value="InterPro"/>
</dbReference>